<name>A0AAE1BTS0_PETCI</name>
<dbReference type="Proteomes" id="UP001286313">
    <property type="component" value="Unassembled WGS sequence"/>
</dbReference>
<evidence type="ECO:0000313" key="2">
    <source>
        <dbReference type="Proteomes" id="UP001286313"/>
    </source>
</evidence>
<keyword evidence="2" id="KW-1185">Reference proteome</keyword>
<reference evidence="1" key="1">
    <citation type="submission" date="2023-10" db="EMBL/GenBank/DDBJ databases">
        <title>Genome assemblies of two species of porcelain crab, Petrolisthes cinctipes and Petrolisthes manimaculis (Anomura: Porcellanidae).</title>
        <authorList>
            <person name="Angst P."/>
        </authorList>
    </citation>
    <scope>NUCLEOTIDE SEQUENCE</scope>
    <source>
        <strain evidence="1">PB745_01</strain>
        <tissue evidence="1">Gill</tissue>
    </source>
</reference>
<comment type="caution">
    <text evidence="1">The sequence shown here is derived from an EMBL/GenBank/DDBJ whole genome shotgun (WGS) entry which is preliminary data.</text>
</comment>
<sequence length="86" mass="9875">MMMASLGFLISPECVKIQARYLCTAGLEYRSGVPSKSLYKLWYHITLAGYRLLCCDCEEPSSPFIIGCNNLILTLLDKERDHQWVR</sequence>
<dbReference type="EMBL" id="JAWQEG010006440">
    <property type="protein sequence ID" value="KAK3854800.1"/>
    <property type="molecule type" value="Genomic_DNA"/>
</dbReference>
<gene>
    <name evidence="1" type="ORF">Pcinc_038740</name>
</gene>
<evidence type="ECO:0000313" key="1">
    <source>
        <dbReference type="EMBL" id="KAK3854800.1"/>
    </source>
</evidence>
<protein>
    <submittedName>
        <fullName evidence="1">Uncharacterized protein</fullName>
    </submittedName>
</protein>
<organism evidence="1 2">
    <name type="scientific">Petrolisthes cinctipes</name>
    <name type="common">Flat porcelain crab</name>
    <dbReference type="NCBI Taxonomy" id="88211"/>
    <lineage>
        <taxon>Eukaryota</taxon>
        <taxon>Metazoa</taxon>
        <taxon>Ecdysozoa</taxon>
        <taxon>Arthropoda</taxon>
        <taxon>Crustacea</taxon>
        <taxon>Multicrustacea</taxon>
        <taxon>Malacostraca</taxon>
        <taxon>Eumalacostraca</taxon>
        <taxon>Eucarida</taxon>
        <taxon>Decapoda</taxon>
        <taxon>Pleocyemata</taxon>
        <taxon>Anomura</taxon>
        <taxon>Galatheoidea</taxon>
        <taxon>Porcellanidae</taxon>
        <taxon>Petrolisthes</taxon>
    </lineage>
</organism>
<dbReference type="AlphaFoldDB" id="A0AAE1BTS0"/>
<accession>A0AAE1BTS0</accession>
<proteinExistence type="predicted"/>